<feature type="chain" id="PRO_5045447080" description="Lipoprotein" evidence="1">
    <location>
        <begin position="24"/>
        <end position="150"/>
    </location>
</feature>
<dbReference type="RefSeq" id="WP_266054550.1">
    <property type="nucleotide sequence ID" value="NZ_JAPFQN010000001.1"/>
</dbReference>
<sequence length="150" mass="17371">MRFLLLPGFIFLFLTGLSSCSLENDCPTCFTPPEPFNFELVDKETGENLFSNGTYELDQIQIINIVDESTIEYDFISENNINIIQLKSIGWETEIVNYRFDHSGNELFKLKVDAVRKNDDCCSYTEYNEVVISNVEYEFVEETGVFKIKI</sequence>
<evidence type="ECO:0000313" key="2">
    <source>
        <dbReference type="EMBL" id="MCX2742312.1"/>
    </source>
</evidence>
<name>A0ABT3RLZ8_9BACT</name>
<keyword evidence="1" id="KW-0732">Signal</keyword>
<evidence type="ECO:0008006" key="4">
    <source>
        <dbReference type="Google" id="ProtNLM"/>
    </source>
</evidence>
<proteinExistence type="predicted"/>
<reference evidence="2 3" key="1">
    <citation type="submission" date="2022-11" db="EMBL/GenBank/DDBJ databases">
        <title>The characterization of three novel Bacteroidetes species and genomic analysis of their roles in tidal elemental geochemical cycles.</title>
        <authorList>
            <person name="Ma K."/>
        </authorList>
    </citation>
    <scope>NUCLEOTIDE SEQUENCE [LARGE SCALE GENOMIC DNA]</scope>
    <source>
        <strain evidence="2 3">M17</strain>
    </source>
</reference>
<evidence type="ECO:0000313" key="3">
    <source>
        <dbReference type="Proteomes" id="UP001209885"/>
    </source>
</evidence>
<feature type="signal peptide" evidence="1">
    <location>
        <begin position="1"/>
        <end position="23"/>
    </location>
</feature>
<gene>
    <name evidence="2" type="ORF">OO013_00470</name>
</gene>
<accession>A0ABT3RLZ8</accession>
<dbReference type="Proteomes" id="UP001209885">
    <property type="component" value="Unassembled WGS sequence"/>
</dbReference>
<keyword evidence="3" id="KW-1185">Reference proteome</keyword>
<organism evidence="2 3">
    <name type="scientific">Mangrovivirga halotolerans</name>
    <dbReference type="NCBI Taxonomy" id="2993936"/>
    <lineage>
        <taxon>Bacteria</taxon>
        <taxon>Pseudomonadati</taxon>
        <taxon>Bacteroidota</taxon>
        <taxon>Cytophagia</taxon>
        <taxon>Cytophagales</taxon>
        <taxon>Mangrovivirgaceae</taxon>
        <taxon>Mangrovivirga</taxon>
    </lineage>
</organism>
<evidence type="ECO:0000256" key="1">
    <source>
        <dbReference type="SAM" id="SignalP"/>
    </source>
</evidence>
<dbReference type="PROSITE" id="PS51257">
    <property type="entry name" value="PROKAR_LIPOPROTEIN"/>
    <property type="match status" value="1"/>
</dbReference>
<comment type="caution">
    <text evidence="2">The sequence shown here is derived from an EMBL/GenBank/DDBJ whole genome shotgun (WGS) entry which is preliminary data.</text>
</comment>
<dbReference type="EMBL" id="JAPFQN010000001">
    <property type="protein sequence ID" value="MCX2742312.1"/>
    <property type="molecule type" value="Genomic_DNA"/>
</dbReference>
<protein>
    <recommendedName>
        <fullName evidence="4">Lipoprotein</fullName>
    </recommendedName>
</protein>